<reference evidence="4 5" key="1">
    <citation type="submission" date="2020-03" db="EMBL/GenBank/DDBJ databases">
        <title>A novel species.</title>
        <authorList>
            <person name="Gao J."/>
        </authorList>
    </citation>
    <scope>NUCLEOTIDE SEQUENCE [LARGE SCALE GENOMIC DNA]</scope>
    <source>
        <strain evidence="4 5">QMT-12</strain>
    </source>
</reference>
<dbReference type="Gene3D" id="3.40.630.30">
    <property type="match status" value="1"/>
</dbReference>
<dbReference type="InterPro" id="IPR016181">
    <property type="entry name" value="Acyl_CoA_acyltransferase"/>
</dbReference>
<keyword evidence="2" id="KW-0012">Acyltransferase</keyword>
<dbReference type="SUPFAM" id="SSF55729">
    <property type="entry name" value="Acyl-CoA N-acyltransferases (Nat)"/>
    <property type="match status" value="2"/>
</dbReference>
<accession>A0A6G9GWG9</accession>
<dbReference type="Pfam" id="PF13508">
    <property type="entry name" value="Acetyltransf_7"/>
    <property type="match status" value="1"/>
</dbReference>
<dbReference type="PANTHER" id="PTHR43877:SF1">
    <property type="entry name" value="ACETYLTRANSFERASE"/>
    <property type="match status" value="1"/>
</dbReference>
<dbReference type="GO" id="GO:0016747">
    <property type="term" value="F:acyltransferase activity, transferring groups other than amino-acyl groups"/>
    <property type="evidence" value="ECO:0007669"/>
    <property type="project" value="InterPro"/>
</dbReference>
<dbReference type="CDD" id="cd04301">
    <property type="entry name" value="NAT_SF"/>
    <property type="match status" value="1"/>
</dbReference>
<sequence>MNSDLTWSVRPLGAADVDAAVELLNLTSPSDVRHLLRADLGVLAAARDAPGRALVAERDGRLVGAAKVSEDLVFLGTAATRIAVDPAERGRGIGTALADRLMEDPLVTGRDGAAAGTVTSSLRDDLPRGRAFAERYGFGVLHHSVGFRFDLTGHEAELAQRAGSALERAGVRVRLADPSTEQEAIVECAERCRPGIPLPYGERPVDPYAWLADCPPGTVFLLAEPIQAEHGPAAGADVTTGTVRADAITVLTPLTDTNRWHVAFTATDPVRRGRGVAAAVKAASLLYACRAGVETVTTHNDVTNEPILRANRTLGMVPHVGYWTLTRPTGASATAPEAF</sequence>
<evidence type="ECO:0000256" key="2">
    <source>
        <dbReference type="ARBA" id="ARBA00023315"/>
    </source>
</evidence>
<dbReference type="InterPro" id="IPR000182">
    <property type="entry name" value="GNAT_dom"/>
</dbReference>
<evidence type="ECO:0000259" key="3">
    <source>
        <dbReference type="PROSITE" id="PS51186"/>
    </source>
</evidence>
<gene>
    <name evidence="4" type="ORF">HA039_10020</name>
</gene>
<dbReference type="PANTHER" id="PTHR43877">
    <property type="entry name" value="AMINOALKYLPHOSPHONATE N-ACETYLTRANSFERASE-RELATED-RELATED"/>
    <property type="match status" value="1"/>
</dbReference>
<organism evidence="4 5">
    <name type="scientific">Streptomyces liangshanensis</name>
    <dbReference type="NCBI Taxonomy" id="2717324"/>
    <lineage>
        <taxon>Bacteria</taxon>
        <taxon>Bacillati</taxon>
        <taxon>Actinomycetota</taxon>
        <taxon>Actinomycetes</taxon>
        <taxon>Kitasatosporales</taxon>
        <taxon>Streptomycetaceae</taxon>
        <taxon>Streptomyces</taxon>
    </lineage>
</organism>
<evidence type="ECO:0000313" key="5">
    <source>
        <dbReference type="Proteomes" id="UP000501179"/>
    </source>
</evidence>
<proteinExistence type="predicted"/>
<dbReference type="KEGG" id="slia:HA039_10020"/>
<evidence type="ECO:0000313" key="4">
    <source>
        <dbReference type="EMBL" id="QIQ02608.1"/>
    </source>
</evidence>
<keyword evidence="1 4" id="KW-0808">Transferase</keyword>
<dbReference type="Proteomes" id="UP000501179">
    <property type="component" value="Chromosome"/>
</dbReference>
<dbReference type="PROSITE" id="PS51186">
    <property type="entry name" value="GNAT"/>
    <property type="match status" value="1"/>
</dbReference>
<evidence type="ECO:0000256" key="1">
    <source>
        <dbReference type="ARBA" id="ARBA00022679"/>
    </source>
</evidence>
<dbReference type="InterPro" id="IPR050832">
    <property type="entry name" value="Bact_Acetyltransf"/>
</dbReference>
<feature type="domain" description="N-acetyltransferase" evidence="3">
    <location>
        <begin position="7"/>
        <end position="163"/>
    </location>
</feature>
<dbReference type="RefSeq" id="WP_167026894.1">
    <property type="nucleotide sequence ID" value="NZ_CP050177.1"/>
</dbReference>
<name>A0A6G9GWG9_9ACTN</name>
<dbReference type="EMBL" id="CP050177">
    <property type="protein sequence ID" value="QIQ02608.1"/>
    <property type="molecule type" value="Genomic_DNA"/>
</dbReference>
<dbReference type="AlphaFoldDB" id="A0A6G9GWG9"/>
<keyword evidence="5" id="KW-1185">Reference proteome</keyword>
<protein>
    <submittedName>
        <fullName evidence="4">GNAT family N-acetyltransferase</fullName>
    </submittedName>
</protein>